<reference evidence="1" key="1">
    <citation type="submission" date="2019-10" db="EMBL/GenBank/DDBJ databases">
        <title>Conservation and host-specific expression of non-tandemly repeated heterogenous ribosome RNA gene in arbuscular mycorrhizal fungi.</title>
        <authorList>
            <person name="Maeda T."/>
            <person name="Kobayashi Y."/>
            <person name="Nakagawa T."/>
            <person name="Ezawa T."/>
            <person name="Yamaguchi K."/>
            <person name="Bino T."/>
            <person name="Nishimoto Y."/>
            <person name="Shigenobu S."/>
            <person name="Kawaguchi M."/>
        </authorList>
    </citation>
    <scope>NUCLEOTIDE SEQUENCE</scope>
    <source>
        <strain evidence="1">HR1</strain>
    </source>
</reference>
<evidence type="ECO:0000313" key="2">
    <source>
        <dbReference type="Proteomes" id="UP000615446"/>
    </source>
</evidence>
<gene>
    <name evidence="1" type="ORF">RCL2_001008800</name>
</gene>
<name>A0A8H3QNA9_9GLOM</name>
<dbReference type="OrthoDB" id="2398774at2759"/>
<dbReference type="EMBL" id="BLAL01000065">
    <property type="protein sequence ID" value="GES82909.1"/>
    <property type="molecule type" value="Genomic_DNA"/>
</dbReference>
<accession>A0A8H3QNA9</accession>
<organism evidence="1 2">
    <name type="scientific">Rhizophagus clarus</name>
    <dbReference type="NCBI Taxonomy" id="94130"/>
    <lineage>
        <taxon>Eukaryota</taxon>
        <taxon>Fungi</taxon>
        <taxon>Fungi incertae sedis</taxon>
        <taxon>Mucoromycota</taxon>
        <taxon>Glomeromycotina</taxon>
        <taxon>Glomeromycetes</taxon>
        <taxon>Glomerales</taxon>
        <taxon>Glomeraceae</taxon>
        <taxon>Rhizophagus</taxon>
    </lineage>
</organism>
<dbReference type="Proteomes" id="UP000615446">
    <property type="component" value="Unassembled WGS sequence"/>
</dbReference>
<sequence>MQKEELNATFMEWKYKLITYHQPFVMNNFFSDINALIKKHFFPHIVAEIHKQMCESVLYKCEKLSLENANNFDNDQMDQEDELGSDQKEVNNIEDHYDYRQTYLKALLNSVSGKSIKEIWRITPYMIPSSY</sequence>
<evidence type="ECO:0000313" key="1">
    <source>
        <dbReference type="EMBL" id="GES82909.1"/>
    </source>
</evidence>
<dbReference type="AlphaFoldDB" id="A0A8H3QNA9"/>
<comment type="caution">
    <text evidence="1">The sequence shown here is derived from an EMBL/GenBank/DDBJ whole genome shotgun (WGS) entry which is preliminary data.</text>
</comment>
<proteinExistence type="predicted"/>
<protein>
    <submittedName>
        <fullName evidence="1">Uncharacterized protein</fullName>
    </submittedName>
</protein>